<dbReference type="PROSITE" id="PS51257">
    <property type="entry name" value="PROKAR_LIPOPROTEIN"/>
    <property type="match status" value="1"/>
</dbReference>
<keyword evidence="3" id="KW-1185">Reference proteome</keyword>
<proteinExistence type="predicted"/>
<comment type="caution">
    <text evidence="2">The sequence shown here is derived from an EMBL/GenBank/DDBJ whole genome shotgun (WGS) entry which is preliminary data.</text>
</comment>
<name>A0A371PG22_9BACL</name>
<dbReference type="OrthoDB" id="2588409at2"/>
<protein>
    <submittedName>
        <fullName evidence="2">Uncharacterized protein</fullName>
    </submittedName>
</protein>
<gene>
    <name evidence="2" type="ORF">DX130_14295</name>
</gene>
<dbReference type="EMBL" id="QUBQ01000002">
    <property type="protein sequence ID" value="REK74825.1"/>
    <property type="molecule type" value="Genomic_DNA"/>
</dbReference>
<sequence length="213" mass="24005">MKKVSGIILIILIMLIAVACGIDKNKNVIDKNKNVIDKNVVSTDVSILKRDKHSLVEIADVIIRGTVTSQEVQTDYMGFPATDTFIQVTQVYKGKPEVQVEVRTIGGETNDTILSIDSHSIPSFKMGEDVIVFLTSQKGTRPDRDDFGYYVVGQAQGKFSINNNKSIESESNNEYGFKLNKINKQIKEIMKENEKNPPQRDYRLEDEPDFLTD</sequence>
<dbReference type="AlphaFoldDB" id="A0A371PG22"/>
<feature type="region of interest" description="Disordered" evidence="1">
    <location>
        <begin position="191"/>
        <end position="213"/>
    </location>
</feature>
<organism evidence="2 3">
    <name type="scientific">Paenibacillus paeoniae</name>
    <dbReference type="NCBI Taxonomy" id="2292705"/>
    <lineage>
        <taxon>Bacteria</taxon>
        <taxon>Bacillati</taxon>
        <taxon>Bacillota</taxon>
        <taxon>Bacilli</taxon>
        <taxon>Bacillales</taxon>
        <taxon>Paenibacillaceae</taxon>
        <taxon>Paenibacillus</taxon>
    </lineage>
</organism>
<accession>A0A371PG22</accession>
<reference evidence="2 3" key="1">
    <citation type="submission" date="2018-08" db="EMBL/GenBank/DDBJ databases">
        <title>Paenibacillus sp. M4BSY-1, whole genome shotgun sequence.</title>
        <authorList>
            <person name="Tuo L."/>
        </authorList>
    </citation>
    <scope>NUCLEOTIDE SEQUENCE [LARGE SCALE GENOMIC DNA]</scope>
    <source>
        <strain evidence="2 3">M4BSY-1</strain>
    </source>
</reference>
<dbReference type="Proteomes" id="UP000261905">
    <property type="component" value="Unassembled WGS sequence"/>
</dbReference>
<evidence type="ECO:0000313" key="2">
    <source>
        <dbReference type="EMBL" id="REK74825.1"/>
    </source>
</evidence>
<dbReference type="RefSeq" id="WP_116046481.1">
    <property type="nucleotide sequence ID" value="NZ_QUBQ01000002.1"/>
</dbReference>
<evidence type="ECO:0000313" key="3">
    <source>
        <dbReference type="Proteomes" id="UP000261905"/>
    </source>
</evidence>
<feature type="compositionally biased region" description="Basic and acidic residues" evidence="1">
    <location>
        <begin position="191"/>
        <end position="205"/>
    </location>
</feature>
<evidence type="ECO:0000256" key="1">
    <source>
        <dbReference type="SAM" id="MobiDB-lite"/>
    </source>
</evidence>